<feature type="chain" id="PRO_5040208490" evidence="1">
    <location>
        <begin position="22"/>
        <end position="228"/>
    </location>
</feature>
<protein>
    <submittedName>
        <fullName evidence="2">Uncharacterized protein</fullName>
    </submittedName>
</protein>
<evidence type="ECO:0000256" key="1">
    <source>
        <dbReference type="SAM" id="SignalP"/>
    </source>
</evidence>
<dbReference type="OrthoDB" id="2970079at2759"/>
<comment type="caution">
    <text evidence="2">The sequence shown here is derived from an EMBL/GenBank/DDBJ whole genome shotgun (WGS) entry which is preliminary data.</text>
</comment>
<dbReference type="RefSeq" id="XP_043035912.1">
    <property type="nucleotide sequence ID" value="XM_043184415.1"/>
</dbReference>
<accession>A0A9P7VKQ3</accession>
<keyword evidence="1" id="KW-0732">Signal</keyword>
<dbReference type="AlphaFoldDB" id="A0A9P7VKQ3"/>
<reference evidence="2" key="1">
    <citation type="submission" date="2020-11" db="EMBL/GenBank/DDBJ databases">
        <title>Adaptations for nitrogen fixation in a non-lichenized fungal sporocarp promotes dispersal by wood-feeding termites.</title>
        <authorList>
            <consortium name="DOE Joint Genome Institute"/>
            <person name="Koch R.A."/>
            <person name="Yoon G."/>
            <person name="Arayal U."/>
            <person name="Lail K."/>
            <person name="Amirebrahimi M."/>
            <person name="Labutti K."/>
            <person name="Lipzen A."/>
            <person name="Riley R."/>
            <person name="Barry K."/>
            <person name="Henrissat B."/>
            <person name="Grigoriev I.V."/>
            <person name="Herr J.R."/>
            <person name="Aime M.C."/>
        </authorList>
    </citation>
    <scope>NUCLEOTIDE SEQUENCE</scope>
    <source>
        <strain evidence="2">MCA 3950</strain>
    </source>
</reference>
<evidence type="ECO:0000313" key="3">
    <source>
        <dbReference type="Proteomes" id="UP000812287"/>
    </source>
</evidence>
<evidence type="ECO:0000313" key="2">
    <source>
        <dbReference type="EMBL" id="KAG7442412.1"/>
    </source>
</evidence>
<gene>
    <name evidence="2" type="ORF">BT62DRAFT_922603</name>
</gene>
<feature type="signal peptide" evidence="1">
    <location>
        <begin position="1"/>
        <end position="21"/>
    </location>
</feature>
<name>A0A9P7VKQ3_9AGAR</name>
<proteinExistence type="predicted"/>
<keyword evidence="3" id="KW-1185">Reference proteome</keyword>
<dbReference type="EMBL" id="MU250551">
    <property type="protein sequence ID" value="KAG7442412.1"/>
    <property type="molecule type" value="Genomic_DNA"/>
</dbReference>
<organism evidence="2 3">
    <name type="scientific">Guyanagaster necrorhizus</name>
    <dbReference type="NCBI Taxonomy" id="856835"/>
    <lineage>
        <taxon>Eukaryota</taxon>
        <taxon>Fungi</taxon>
        <taxon>Dikarya</taxon>
        <taxon>Basidiomycota</taxon>
        <taxon>Agaricomycotina</taxon>
        <taxon>Agaricomycetes</taxon>
        <taxon>Agaricomycetidae</taxon>
        <taxon>Agaricales</taxon>
        <taxon>Marasmiineae</taxon>
        <taxon>Physalacriaceae</taxon>
        <taxon>Guyanagaster</taxon>
    </lineage>
</organism>
<sequence>MLGTALLISFVLAFILQPLRSFICLHKGARKIWYHIMSDPRREIEFTAGFFDEDYHHVLKNCRRAREPPLVDMGTNVTKMERMLFTDLYLGFLRKECRKDIELIFADAPRIVQMADLRANASQTELGLFIPLMARVEGGYISVQGSINMLMAGENFECVAVVSQGVAMAAFLSALTLHVISKNNIVVLEDGQNFLEAYQKTNASRNMIEVRYPLGNMLSLAIPWKAYI</sequence>
<dbReference type="Proteomes" id="UP000812287">
    <property type="component" value="Unassembled WGS sequence"/>
</dbReference>
<dbReference type="GeneID" id="66106712"/>